<dbReference type="AlphaFoldDB" id="A0A0F9ELX5"/>
<proteinExistence type="predicted"/>
<accession>A0A0F9ELX5</accession>
<sequence>MLEDYANVFNERNLYLRFSGLMKAFIESFKGSEIKGIVAKRGTLFNHYYAEFRYHLYCAY</sequence>
<protein>
    <submittedName>
        <fullName evidence="1">Uncharacterized protein</fullName>
    </submittedName>
</protein>
<comment type="caution">
    <text evidence="1">The sequence shown here is derived from an EMBL/GenBank/DDBJ whole genome shotgun (WGS) entry which is preliminary data.</text>
</comment>
<dbReference type="EMBL" id="LAZR01024462">
    <property type="protein sequence ID" value="KKL75059.1"/>
    <property type="molecule type" value="Genomic_DNA"/>
</dbReference>
<organism evidence="1">
    <name type="scientific">marine sediment metagenome</name>
    <dbReference type="NCBI Taxonomy" id="412755"/>
    <lineage>
        <taxon>unclassified sequences</taxon>
        <taxon>metagenomes</taxon>
        <taxon>ecological metagenomes</taxon>
    </lineage>
</organism>
<evidence type="ECO:0000313" key="1">
    <source>
        <dbReference type="EMBL" id="KKL75059.1"/>
    </source>
</evidence>
<reference evidence="1" key="1">
    <citation type="journal article" date="2015" name="Nature">
        <title>Complex archaea that bridge the gap between prokaryotes and eukaryotes.</title>
        <authorList>
            <person name="Spang A."/>
            <person name="Saw J.H."/>
            <person name="Jorgensen S.L."/>
            <person name="Zaremba-Niedzwiedzka K."/>
            <person name="Martijn J."/>
            <person name="Lind A.E."/>
            <person name="van Eijk R."/>
            <person name="Schleper C."/>
            <person name="Guy L."/>
            <person name="Ettema T.J."/>
        </authorList>
    </citation>
    <scope>NUCLEOTIDE SEQUENCE</scope>
</reference>
<feature type="non-terminal residue" evidence="1">
    <location>
        <position position="60"/>
    </location>
</feature>
<name>A0A0F9ELX5_9ZZZZ</name>
<gene>
    <name evidence="1" type="ORF">LCGC14_2058670</name>
</gene>